<evidence type="ECO:0000259" key="9">
    <source>
        <dbReference type="PROSITE" id="PS50011"/>
    </source>
</evidence>
<dbReference type="EC" id="2.7.11.1" evidence="1"/>
<reference evidence="10 11" key="1">
    <citation type="submission" date="2016-10" db="EMBL/GenBank/DDBJ databases">
        <authorList>
            <person name="Cai Z."/>
        </authorList>
    </citation>
    <scope>NUCLEOTIDE SEQUENCE [LARGE SCALE GENOMIC DNA]</scope>
    <source>
        <strain evidence="10 11">CGMCC 1.10826</strain>
    </source>
</reference>
<organism evidence="10 11">
    <name type="scientific">Georgenia satyanarayanai</name>
    <dbReference type="NCBI Taxonomy" id="860221"/>
    <lineage>
        <taxon>Bacteria</taxon>
        <taxon>Bacillati</taxon>
        <taxon>Actinomycetota</taxon>
        <taxon>Actinomycetes</taxon>
        <taxon>Micrococcales</taxon>
        <taxon>Bogoriellaceae</taxon>
        <taxon>Georgenia</taxon>
    </lineage>
</organism>
<evidence type="ECO:0000313" key="10">
    <source>
        <dbReference type="EMBL" id="SSA45508.1"/>
    </source>
</evidence>
<accession>A0A2Y9AQ58</accession>
<dbReference type="OrthoDB" id="9762169at2"/>
<evidence type="ECO:0000256" key="8">
    <source>
        <dbReference type="SAM" id="Phobius"/>
    </source>
</evidence>
<dbReference type="InterPro" id="IPR008271">
    <property type="entry name" value="Ser/Thr_kinase_AS"/>
</dbReference>
<evidence type="ECO:0000256" key="6">
    <source>
        <dbReference type="ARBA" id="ARBA00022840"/>
    </source>
</evidence>
<gene>
    <name evidence="10" type="ORF">SAMN05216184_11432</name>
</gene>
<keyword evidence="3" id="KW-0808">Transferase</keyword>
<feature type="region of interest" description="Disordered" evidence="7">
    <location>
        <begin position="275"/>
        <end position="295"/>
    </location>
</feature>
<sequence length="354" mass="37230">MAIRAGHLLRERYELTDRIAVGGMGEVWRARDLLLGRTVAAKVLREDLLGDAASLARLRAEARNASGVVHPNVAVLLDYGEQDGGGFLVMEYVPGEPLSQVLGREGTLSPAQLLPVLAQCADGLHAAHQAGVVHRDVKPSNILVMDDGTAKLTDFGISLGAGQPALTAAGMVMGTAQYLPPELAMGRPARPAGDVYALGVIAYEALAGRRPFTGPTQVDIAMAHVSTPLPPLPDDVPPPVRELVTALLAKDPAERPPSAAAVARWMRALVAADDATPSADVVPPSPPPSRPERRWRRPTWAELAADRLWLTVVGAGLALAAVLALTLGTLALGGDQPASSSPETRAERLTVRNR</sequence>
<dbReference type="Gene3D" id="3.30.200.20">
    <property type="entry name" value="Phosphorylase Kinase, domain 1"/>
    <property type="match status" value="1"/>
</dbReference>
<keyword evidence="8" id="KW-0812">Transmembrane</keyword>
<dbReference type="GO" id="GO:0004674">
    <property type="term" value="F:protein serine/threonine kinase activity"/>
    <property type="evidence" value="ECO:0007669"/>
    <property type="project" value="UniProtKB-KW"/>
</dbReference>
<dbReference type="SUPFAM" id="SSF56112">
    <property type="entry name" value="Protein kinase-like (PK-like)"/>
    <property type="match status" value="1"/>
</dbReference>
<dbReference type="PROSITE" id="PS00108">
    <property type="entry name" value="PROTEIN_KINASE_ST"/>
    <property type="match status" value="1"/>
</dbReference>
<evidence type="ECO:0000256" key="1">
    <source>
        <dbReference type="ARBA" id="ARBA00012513"/>
    </source>
</evidence>
<evidence type="ECO:0000256" key="2">
    <source>
        <dbReference type="ARBA" id="ARBA00022527"/>
    </source>
</evidence>
<keyword evidence="6" id="KW-0067">ATP-binding</keyword>
<dbReference type="EMBL" id="UETB01000014">
    <property type="protein sequence ID" value="SSA45508.1"/>
    <property type="molecule type" value="Genomic_DNA"/>
</dbReference>
<keyword evidence="8" id="KW-0472">Membrane</keyword>
<dbReference type="Pfam" id="PF00069">
    <property type="entry name" value="Pkinase"/>
    <property type="match status" value="1"/>
</dbReference>
<feature type="compositionally biased region" description="Basic and acidic residues" evidence="7">
    <location>
        <begin position="344"/>
        <end position="354"/>
    </location>
</feature>
<feature type="region of interest" description="Disordered" evidence="7">
    <location>
        <begin position="332"/>
        <end position="354"/>
    </location>
</feature>
<dbReference type="RefSeq" id="WP_110853390.1">
    <property type="nucleotide sequence ID" value="NZ_QKLZ01000014.1"/>
</dbReference>
<dbReference type="PANTHER" id="PTHR43289:SF6">
    <property type="entry name" value="SERINE_THREONINE-PROTEIN KINASE NEKL-3"/>
    <property type="match status" value="1"/>
</dbReference>
<proteinExistence type="predicted"/>
<feature type="transmembrane region" description="Helical" evidence="8">
    <location>
        <begin position="308"/>
        <end position="332"/>
    </location>
</feature>
<evidence type="ECO:0000256" key="7">
    <source>
        <dbReference type="SAM" id="MobiDB-lite"/>
    </source>
</evidence>
<dbReference type="CDD" id="cd14014">
    <property type="entry name" value="STKc_PknB_like"/>
    <property type="match status" value="1"/>
</dbReference>
<keyword evidence="4" id="KW-0547">Nucleotide-binding</keyword>
<keyword evidence="8" id="KW-1133">Transmembrane helix</keyword>
<evidence type="ECO:0000256" key="4">
    <source>
        <dbReference type="ARBA" id="ARBA00022741"/>
    </source>
</evidence>
<dbReference type="AlphaFoldDB" id="A0A2Y9AQ58"/>
<name>A0A2Y9AQ58_9MICO</name>
<dbReference type="PROSITE" id="PS50011">
    <property type="entry name" value="PROTEIN_KINASE_DOM"/>
    <property type="match status" value="1"/>
</dbReference>
<feature type="domain" description="Protein kinase" evidence="9">
    <location>
        <begin position="13"/>
        <end position="270"/>
    </location>
</feature>
<keyword evidence="11" id="KW-1185">Reference proteome</keyword>
<keyword evidence="5 10" id="KW-0418">Kinase</keyword>
<dbReference type="GO" id="GO:0005524">
    <property type="term" value="F:ATP binding"/>
    <property type="evidence" value="ECO:0007669"/>
    <property type="project" value="UniProtKB-KW"/>
</dbReference>
<dbReference type="InterPro" id="IPR011009">
    <property type="entry name" value="Kinase-like_dom_sf"/>
</dbReference>
<dbReference type="InterPro" id="IPR000719">
    <property type="entry name" value="Prot_kinase_dom"/>
</dbReference>
<evidence type="ECO:0000313" key="11">
    <source>
        <dbReference type="Proteomes" id="UP000250222"/>
    </source>
</evidence>
<dbReference type="Proteomes" id="UP000250222">
    <property type="component" value="Unassembled WGS sequence"/>
</dbReference>
<dbReference type="Gene3D" id="1.10.510.10">
    <property type="entry name" value="Transferase(Phosphotransferase) domain 1"/>
    <property type="match status" value="1"/>
</dbReference>
<evidence type="ECO:0000256" key="3">
    <source>
        <dbReference type="ARBA" id="ARBA00022679"/>
    </source>
</evidence>
<evidence type="ECO:0000256" key="5">
    <source>
        <dbReference type="ARBA" id="ARBA00022777"/>
    </source>
</evidence>
<protein>
    <recommendedName>
        <fullName evidence="1">non-specific serine/threonine protein kinase</fullName>
        <ecNumber evidence="1">2.7.11.1</ecNumber>
    </recommendedName>
</protein>
<dbReference type="PANTHER" id="PTHR43289">
    <property type="entry name" value="MITOGEN-ACTIVATED PROTEIN KINASE KINASE KINASE 20-RELATED"/>
    <property type="match status" value="1"/>
</dbReference>
<keyword evidence="2 10" id="KW-0723">Serine/threonine-protein kinase</keyword>
<dbReference type="SMART" id="SM00220">
    <property type="entry name" value="S_TKc"/>
    <property type="match status" value="1"/>
</dbReference>